<reference evidence="3" key="1">
    <citation type="journal article" date="2019" name="Microbiol. Resour. Announc.">
        <title>Draft Genomic Sequences of Streptomyces misionensis and Streptomyces albidoflavus, bacteria applied for phytopathogen biocontrol.</title>
        <authorList>
            <person name="Pylro V."/>
            <person name="Dias A."/>
            <person name="Andreote F."/>
            <person name="Varani A."/>
            <person name="Andreote C."/>
            <person name="Bernardo E."/>
            <person name="Martins T."/>
        </authorList>
    </citation>
    <scope>NUCLEOTIDE SEQUENCE [LARGE SCALE GENOMIC DNA]</scope>
    <source>
        <strain evidence="3">77</strain>
    </source>
</reference>
<proteinExistence type="predicted"/>
<keyword evidence="3" id="KW-1185">Reference proteome</keyword>
<evidence type="ECO:0000259" key="1">
    <source>
        <dbReference type="Pfam" id="PF04149"/>
    </source>
</evidence>
<feature type="domain" description="DUF397" evidence="1">
    <location>
        <begin position="32"/>
        <end position="82"/>
    </location>
</feature>
<feature type="domain" description="DUF397" evidence="1">
    <location>
        <begin position="11"/>
        <end position="30"/>
    </location>
</feature>
<dbReference type="RefSeq" id="WP_146583357.1">
    <property type="nucleotide sequence ID" value="NZ_VOGX01000078.1"/>
</dbReference>
<accession>A0ABY3GR71</accession>
<organism evidence="2 3">
    <name type="scientific">Streptomyces albidoflavus</name>
    <dbReference type="NCBI Taxonomy" id="1886"/>
    <lineage>
        <taxon>Bacteria</taxon>
        <taxon>Bacillati</taxon>
        <taxon>Actinomycetota</taxon>
        <taxon>Actinomycetes</taxon>
        <taxon>Kitasatosporales</taxon>
        <taxon>Streptomycetaceae</taxon>
        <taxon>Streptomyces</taxon>
        <taxon>Streptomyces albidoflavus group</taxon>
    </lineage>
</organism>
<sequence length="88" mass="9126">MIGAPSTDQALTWFKSSYSSDAGGACIEVAYNWRKSSYSGDFQDACVEVAAHPTAVHIRDSKVPAGPTLDVTPAAGAEFVHATAGPLV</sequence>
<comment type="caution">
    <text evidence="2">The sequence shown here is derived from an EMBL/GenBank/DDBJ whole genome shotgun (WGS) entry which is preliminary data.</text>
</comment>
<evidence type="ECO:0000313" key="2">
    <source>
        <dbReference type="EMBL" id="TWV17200.1"/>
    </source>
</evidence>
<dbReference type="Pfam" id="PF04149">
    <property type="entry name" value="DUF397"/>
    <property type="match status" value="2"/>
</dbReference>
<protein>
    <submittedName>
        <fullName evidence="2">DUF397 domain-containing protein</fullName>
    </submittedName>
</protein>
<dbReference type="Proteomes" id="UP000318052">
    <property type="component" value="Unassembled WGS sequence"/>
</dbReference>
<dbReference type="EMBL" id="VOGX01000078">
    <property type="protein sequence ID" value="TWV17200.1"/>
    <property type="molecule type" value="Genomic_DNA"/>
</dbReference>
<dbReference type="InterPro" id="IPR007278">
    <property type="entry name" value="DUF397"/>
</dbReference>
<gene>
    <name evidence="2" type="ORF">FRZ02_31060</name>
</gene>
<evidence type="ECO:0000313" key="3">
    <source>
        <dbReference type="Proteomes" id="UP000318052"/>
    </source>
</evidence>
<name>A0ABY3GR71_9ACTN</name>